<dbReference type="STRING" id="215243.A0A0D2E2E7"/>
<dbReference type="FunFam" id="3.20.20.70:FF:000135">
    <property type="entry name" value="Pentafunctional AROM polypeptide"/>
    <property type="match status" value="1"/>
</dbReference>
<name>A0A0D2E2E7_9EURO</name>
<dbReference type="GO" id="GO:0005737">
    <property type="term" value="C:cytoplasm"/>
    <property type="evidence" value="ECO:0007669"/>
    <property type="project" value="InterPro"/>
</dbReference>
<dbReference type="InterPro" id="IPR010110">
    <property type="entry name" value="Shikimate_DH_AroM-type"/>
</dbReference>
<dbReference type="GeneID" id="27353570"/>
<dbReference type="GO" id="GO:0003855">
    <property type="term" value="F:3-dehydroquinate dehydratase activity"/>
    <property type="evidence" value="ECO:0007669"/>
    <property type="project" value="InterPro"/>
</dbReference>
<dbReference type="CDD" id="cd01065">
    <property type="entry name" value="NAD_bind_Shikimate_DH"/>
    <property type="match status" value="1"/>
</dbReference>
<sequence length="532" mass="58411">MASHMSNGTKQDLISSYYAQAKQIFLVPLTFPDLTQTGSNLERISYGGDVWELRVDLLRLNEGTKVPSKDHVLSQLDWLRQRSNLPIIFTVRTVSQGGKFPDYAAPEALELMLLAAQHGCEYIDVEFAWPESLKQEIVKHKGTSKLIASVHDWTGDIRWSDSLFEHYIEQNTYGDILKLSFQATDIADCHELALLQRKYKTHSGKPIISVAMGSAGQLSRIISPVSFVTHPLLPAPSAPGQISLAQVNYAKHLMGQLPKRNFFIFGNNISHSLSPTIHNTAFAELGLPHHYSIHQTPQIDDTVRDLVQKPQFGGASVTFPHKLNIQPLLDSVSEASTRIGAVNTVIVEETKSGRTLRGDNTDWVGILRCIQGSGLSKLDTGLVIGAGGAARAAVYAYRQMGVPHIGLVNRSRNTAERLIADFSPLQVDIYGSLAEAPTADVIVSCIPADDVTEADIPEHIFATGAGVVIEMAYRPPVTALMRVASRQTGWKVEDGVAVLKEQAYCQFEMWTGRRAPVLAIREALDTRNAAKS</sequence>
<dbReference type="Pfam" id="PF08501">
    <property type="entry name" value="Shikimate_dh_N"/>
    <property type="match status" value="1"/>
</dbReference>
<dbReference type="SUPFAM" id="SSF51569">
    <property type="entry name" value="Aldolase"/>
    <property type="match status" value="1"/>
</dbReference>
<dbReference type="VEuPathDB" id="FungiDB:PV06_01496"/>
<dbReference type="InterPro" id="IPR022893">
    <property type="entry name" value="Shikimate_DH_fam"/>
</dbReference>
<dbReference type="GO" id="GO:0004764">
    <property type="term" value="F:shikimate 3-dehydrogenase (NADP+) activity"/>
    <property type="evidence" value="ECO:0007669"/>
    <property type="project" value="InterPro"/>
</dbReference>
<dbReference type="AlphaFoldDB" id="A0A0D2E2E7"/>
<dbReference type="EMBL" id="KN847332">
    <property type="protein sequence ID" value="KIW48940.1"/>
    <property type="molecule type" value="Genomic_DNA"/>
</dbReference>
<dbReference type="InterPro" id="IPR013785">
    <property type="entry name" value="Aldolase_TIM"/>
</dbReference>
<dbReference type="Gene3D" id="3.40.50.720">
    <property type="entry name" value="NAD(P)-binding Rossmann-like Domain"/>
    <property type="match status" value="1"/>
</dbReference>
<dbReference type="SUPFAM" id="SSF53223">
    <property type="entry name" value="Aminoacid dehydrogenase-like, N-terminal domain"/>
    <property type="match status" value="1"/>
</dbReference>
<dbReference type="InterPro" id="IPR001381">
    <property type="entry name" value="DHquinase_I"/>
</dbReference>
<evidence type="ECO:0000259" key="1">
    <source>
        <dbReference type="Pfam" id="PF08501"/>
    </source>
</evidence>
<organism evidence="3 4">
    <name type="scientific">Exophiala oligosperma</name>
    <dbReference type="NCBI Taxonomy" id="215243"/>
    <lineage>
        <taxon>Eukaryota</taxon>
        <taxon>Fungi</taxon>
        <taxon>Dikarya</taxon>
        <taxon>Ascomycota</taxon>
        <taxon>Pezizomycotina</taxon>
        <taxon>Eurotiomycetes</taxon>
        <taxon>Chaetothyriomycetidae</taxon>
        <taxon>Chaetothyriales</taxon>
        <taxon>Herpotrichiellaceae</taxon>
        <taxon>Exophiala</taxon>
    </lineage>
</organism>
<dbReference type="NCBIfam" id="TIGR01093">
    <property type="entry name" value="aroD"/>
    <property type="match status" value="1"/>
</dbReference>
<dbReference type="Gene3D" id="3.20.20.70">
    <property type="entry name" value="Aldolase class I"/>
    <property type="match status" value="1"/>
</dbReference>
<dbReference type="OrthoDB" id="204377at2759"/>
<dbReference type="InterPro" id="IPR036291">
    <property type="entry name" value="NAD(P)-bd_dom_sf"/>
</dbReference>
<reference evidence="3 4" key="1">
    <citation type="submission" date="2015-01" db="EMBL/GenBank/DDBJ databases">
        <title>The Genome Sequence of Exophiala oligosperma CBS72588.</title>
        <authorList>
            <consortium name="The Broad Institute Genomics Platform"/>
            <person name="Cuomo C."/>
            <person name="de Hoog S."/>
            <person name="Gorbushina A."/>
            <person name="Stielow B."/>
            <person name="Teixiera M."/>
            <person name="Abouelleil A."/>
            <person name="Chapman S.B."/>
            <person name="Priest M."/>
            <person name="Young S.K."/>
            <person name="Wortman J."/>
            <person name="Nusbaum C."/>
            <person name="Birren B."/>
        </authorList>
    </citation>
    <scope>NUCLEOTIDE SEQUENCE [LARGE SCALE GENOMIC DNA]</scope>
    <source>
        <strain evidence="3 4">CBS 72588</strain>
    </source>
</reference>
<dbReference type="GO" id="GO:0009423">
    <property type="term" value="P:chorismate biosynthetic process"/>
    <property type="evidence" value="ECO:0007669"/>
    <property type="project" value="TreeGrafter"/>
</dbReference>
<dbReference type="CDD" id="cd00502">
    <property type="entry name" value="DHQase_I"/>
    <property type="match status" value="1"/>
</dbReference>
<dbReference type="Gene3D" id="3.40.50.10860">
    <property type="entry name" value="Leucine Dehydrogenase, chain A, domain 1"/>
    <property type="match status" value="1"/>
</dbReference>
<protein>
    <submittedName>
        <fullName evidence="3">Shikimate-5-dehydrogenase</fullName>
    </submittedName>
</protein>
<dbReference type="HOGENOM" id="CLU_008871_1_0_1"/>
<proteinExistence type="predicted"/>
<dbReference type="PANTHER" id="PTHR21089:SF1">
    <property type="entry name" value="BIFUNCTIONAL 3-DEHYDROQUINATE DEHYDRATASE_SHIKIMATE DEHYDROGENASE, CHLOROPLASTIC"/>
    <property type="match status" value="1"/>
</dbReference>
<dbReference type="InterPro" id="IPR041121">
    <property type="entry name" value="SDH_C"/>
</dbReference>
<dbReference type="Pfam" id="PF18317">
    <property type="entry name" value="SDH_C"/>
    <property type="match status" value="1"/>
</dbReference>
<evidence type="ECO:0000313" key="4">
    <source>
        <dbReference type="Proteomes" id="UP000053342"/>
    </source>
</evidence>
<gene>
    <name evidence="3" type="ORF">PV06_01496</name>
</gene>
<accession>A0A0D2E2E7</accession>
<dbReference type="Proteomes" id="UP000053342">
    <property type="component" value="Unassembled WGS sequence"/>
</dbReference>
<feature type="domain" description="SDH C-terminal" evidence="2">
    <location>
        <begin position="501"/>
        <end position="524"/>
    </location>
</feature>
<evidence type="ECO:0000313" key="3">
    <source>
        <dbReference type="EMBL" id="KIW48940.1"/>
    </source>
</evidence>
<dbReference type="GO" id="GO:0019632">
    <property type="term" value="P:shikimate metabolic process"/>
    <property type="evidence" value="ECO:0007669"/>
    <property type="project" value="TreeGrafter"/>
</dbReference>
<keyword evidence="4" id="KW-1185">Reference proteome</keyword>
<dbReference type="SUPFAM" id="SSF51735">
    <property type="entry name" value="NAD(P)-binding Rossmann-fold domains"/>
    <property type="match status" value="1"/>
</dbReference>
<dbReference type="PANTHER" id="PTHR21089">
    <property type="entry name" value="SHIKIMATE DEHYDROGENASE"/>
    <property type="match status" value="1"/>
</dbReference>
<dbReference type="NCBIfam" id="TIGR01809">
    <property type="entry name" value="Shik-DH-AROM"/>
    <property type="match status" value="1"/>
</dbReference>
<dbReference type="RefSeq" id="XP_016269156.1">
    <property type="nucleotide sequence ID" value="XM_016402103.1"/>
</dbReference>
<dbReference type="InterPro" id="IPR013708">
    <property type="entry name" value="Shikimate_DH-bd_N"/>
</dbReference>
<dbReference type="Pfam" id="PF01487">
    <property type="entry name" value="DHquinase_I"/>
    <property type="match status" value="1"/>
</dbReference>
<dbReference type="InterPro" id="IPR046346">
    <property type="entry name" value="Aminoacid_DH-like_N_sf"/>
</dbReference>
<feature type="domain" description="Shikimate dehydrogenase substrate binding N-terminal" evidence="1">
    <location>
        <begin position="264"/>
        <end position="345"/>
    </location>
</feature>
<evidence type="ECO:0000259" key="2">
    <source>
        <dbReference type="Pfam" id="PF18317"/>
    </source>
</evidence>